<reference evidence="3" key="1">
    <citation type="submission" date="2025-08" db="UniProtKB">
        <authorList>
            <consortium name="RefSeq"/>
        </authorList>
    </citation>
    <scope>IDENTIFICATION</scope>
    <source>
        <tissue evidence="3">Tentacle</tissue>
    </source>
</reference>
<keyword evidence="2" id="KW-1185">Reference proteome</keyword>
<proteinExistence type="predicted"/>
<dbReference type="RefSeq" id="XP_031556746.1">
    <property type="nucleotide sequence ID" value="XM_031700886.1"/>
</dbReference>
<dbReference type="InParanoid" id="A0A6P8HLY6"/>
<dbReference type="KEGG" id="aten:116293458"/>
<dbReference type="Proteomes" id="UP000515163">
    <property type="component" value="Unplaced"/>
</dbReference>
<protein>
    <submittedName>
        <fullName evidence="3">Uncharacterized protein LOC116293458</fullName>
    </submittedName>
</protein>
<sequence length="128" mass="14907">MDRIEMETHEAALNTLHETQNLIPPNIDVGAVSRECTRTLLDERKPKENPAEQHFLSGTQHLYQQINNGESLSREHEYQSLLRENGEMWLPTNDPFETAQKHATSNVNHEQQGSEYQQLHLYSRVEEK</sequence>
<feature type="compositionally biased region" description="Polar residues" evidence="1">
    <location>
        <begin position="101"/>
        <end position="117"/>
    </location>
</feature>
<dbReference type="GeneID" id="116293458"/>
<evidence type="ECO:0000313" key="3">
    <source>
        <dbReference type="RefSeq" id="XP_031556746.1"/>
    </source>
</evidence>
<feature type="region of interest" description="Disordered" evidence="1">
    <location>
        <begin position="101"/>
        <end position="128"/>
    </location>
</feature>
<organism evidence="2 3">
    <name type="scientific">Actinia tenebrosa</name>
    <name type="common">Australian red waratah sea anemone</name>
    <dbReference type="NCBI Taxonomy" id="6105"/>
    <lineage>
        <taxon>Eukaryota</taxon>
        <taxon>Metazoa</taxon>
        <taxon>Cnidaria</taxon>
        <taxon>Anthozoa</taxon>
        <taxon>Hexacorallia</taxon>
        <taxon>Actiniaria</taxon>
        <taxon>Actiniidae</taxon>
        <taxon>Actinia</taxon>
    </lineage>
</organism>
<dbReference type="AlphaFoldDB" id="A0A6P8HLY6"/>
<evidence type="ECO:0000256" key="1">
    <source>
        <dbReference type="SAM" id="MobiDB-lite"/>
    </source>
</evidence>
<evidence type="ECO:0000313" key="2">
    <source>
        <dbReference type="Proteomes" id="UP000515163"/>
    </source>
</evidence>
<gene>
    <name evidence="3" type="primary">LOC116293458</name>
</gene>
<name>A0A6P8HLY6_ACTTE</name>
<dbReference type="OrthoDB" id="5997561at2759"/>
<accession>A0A6P8HLY6</accession>